<sequence>MIFYRQVGVLNGRSEAGHQKLASEMLHNVVIGPVGVENAYFAAFIKGFLLPGATGFNLADIVRSFFGGPEEFVRTAEASTIRDFKSLDIRIVCSLGNQSLDELAEALSVAGAYFAGKTFEDIIKDFLISIGAPCPQLLAVTKDRFSPEVKASLSGLQSPTFRMRLIWAVTGAPRVLRDGEPMQIILVDDNDTSYLPHGLTSYLIQLLKDTYNPDAEIKNAQVAIHHWLLIQMLDSAGTYNMA</sequence>
<organism evidence="1 2">
    <name type="scientific">Lentinula aff. lateritia</name>
    <dbReference type="NCBI Taxonomy" id="2804960"/>
    <lineage>
        <taxon>Eukaryota</taxon>
        <taxon>Fungi</taxon>
        <taxon>Dikarya</taxon>
        <taxon>Basidiomycota</taxon>
        <taxon>Agaricomycotina</taxon>
        <taxon>Agaricomycetes</taxon>
        <taxon>Agaricomycetidae</taxon>
        <taxon>Agaricales</taxon>
        <taxon>Marasmiineae</taxon>
        <taxon>Omphalotaceae</taxon>
        <taxon>Lentinula</taxon>
    </lineage>
</organism>
<name>A0ACC1TMT9_9AGAR</name>
<evidence type="ECO:0000313" key="1">
    <source>
        <dbReference type="EMBL" id="KAJ3805686.1"/>
    </source>
</evidence>
<dbReference type="EMBL" id="MU795549">
    <property type="protein sequence ID" value="KAJ3805686.1"/>
    <property type="molecule type" value="Genomic_DNA"/>
</dbReference>
<accession>A0ACC1TMT9</accession>
<proteinExistence type="predicted"/>
<protein>
    <submittedName>
        <fullName evidence="1">Uncharacterized protein</fullName>
    </submittedName>
</protein>
<keyword evidence="2" id="KW-1185">Reference proteome</keyword>
<evidence type="ECO:0000313" key="2">
    <source>
        <dbReference type="Proteomes" id="UP001163835"/>
    </source>
</evidence>
<reference evidence="1" key="1">
    <citation type="submission" date="2022-09" db="EMBL/GenBank/DDBJ databases">
        <title>A Global Phylogenomic Analysis of the Shiitake Genus Lentinula.</title>
        <authorList>
            <consortium name="DOE Joint Genome Institute"/>
            <person name="Sierra-Patev S."/>
            <person name="Min B."/>
            <person name="Naranjo-Ortiz M."/>
            <person name="Looney B."/>
            <person name="Konkel Z."/>
            <person name="Slot J.C."/>
            <person name="Sakamoto Y."/>
            <person name="Steenwyk J.L."/>
            <person name="Rokas A."/>
            <person name="Carro J."/>
            <person name="Camarero S."/>
            <person name="Ferreira P."/>
            <person name="Molpeceres G."/>
            <person name="Ruiz-Duenas F.J."/>
            <person name="Serrano A."/>
            <person name="Henrissat B."/>
            <person name="Drula E."/>
            <person name="Hughes K.W."/>
            <person name="Mata J.L."/>
            <person name="Ishikawa N.K."/>
            <person name="Vargas-Isla R."/>
            <person name="Ushijima S."/>
            <person name="Smith C.A."/>
            <person name="Ahrendt S."/>
            <person name="Andreopoulos W."/>
            <person name="He G."/>
            <person name="Labutti K."/>
            <person name="Lipzen A."/>
            <person name="Ng V."/>
            <person name="Riley R."/>
            <person name="Sandor L."/>
            <person name="Barry K."/>
            <person name="Martinez A.T."/>
            <person name="Xiao Y."/>
            <person name="Gibbons J.G."/>
            <person name="Terashima K."/>
            <person name="Grigoriev I.V."/>
            <person name="Hibbett D.S."/>
        </authorList>
    </citation>
    <scope>NUCLEOTIDE SEQUENCE</scope>
    <source>
        <strain evidence="1">TMI1499</strain>
    </source>
</reference>
<comment type="caution">
    <text evidence="1">The sequence shown here is derived from an EMBL/GenBank/DDBJ whole genome shotgun (WGS) entry which is preliminary data.</text>
</comment>
<gene>
    <name evidence="1" type="ORF">F5876DRAFT_51429</name>
</gene>
<dbReference type="Proteomes" id="UP001163835">
    <property type="component" value="Unassembled WGS sequence"/>
</dbReference>